<feature type="transmembrane region" description="Helical" evidence="1">
    <location>
        <begin position="28"/>
        <end position="47"/>
    </location>
</feature>
<dbReference type="AlphaFoldDB" id="A0A4T9T877"/>
<accession>A0A4T9T877</accession>
<dbReference type="EMBL" id="SSTM01000002">
    <property type="protein sequence ID" value="TJW11239.1"/>
    <property type="molecule type" value="Genomic_DNA"/>
</dbReference>
<evidence type="ECO:0008006" key="4">
    <source>
        <dbReference type="Google" id="ProtNLM"/>
    </source>
</evidence>
<dbReference type="RefSeq" id="WP_136845445.1">
    <property type="nucleotide sequence ID" value="NZ_CAPYQC010000022.1"/>
</dbReference>
<keyword evidence="1" id="KW-1133">Transmembrane helix</keyword>
<comment type="caution">
    <text evidence="2">The sequence shown here is derived from an EMBL/GenBank/DDBJ whole genome shotgun (WGS) entry which is preliminary data.</text>
</comment>
<reference evidence="2 3" key="1">
    <citation type="submission" date="2019-04" db="EMBL/GenBank/DDBJ databases">
        <title>Microbes associate with the intestines of laboratory mice.</title>
        <authorList>
            <person name="Navarre W."/>
            <person name="Wong E."/>
            <person name="Huang K.C."/>
            <person name="Tropini C."/>
            <person name="Ng K."/>
            <person name="Yu B."/>
        </authorList>
    </citation>
    <scope>NUCLEOTIDE SEQUENCE [LARGE SCALE GENOMIC DNA]</scope>
    <source>
        <strain evidence="2 3">NM48_B13</strain>
    </source>
</reference>
<sequence>MDLIRKYNEFMGPKDERLEAESSRYLRIGYAIFTVGCLLCIYYGVIVSQVASVAEVELYTAAGQRMMPLYELLMVVTIVALLVPCVLQARAGIVSEHARYAQADAIPWDIVVASAFIAATVVGVLTAGFRMLAEVQIVGIENVMWLGDIAVGVVFSVMVYVLTFVFMGLLFREAIKRRQRLEAQLEDGLDD</sequence>
<keyword evidence="3" id="KW-1185">Reference proteome</keyword>
<feature type="transmembrane region" description="Helical" evidence="1">
    <location>
        <begin position="67"/>
        <end position="87"/>
    </location>
</feature>
<feature type="transmembrane region" description="Helical" evidence="1">
    <location>
        <begin position="108"/>
        <end position="129"/>
    </location>
</feature>
<dbReference type="OrthoDB" id="3183486at2"/>
<evidence type="ECO:0000313" key="2">
    <source>
        <dbReference type="EMBL" id="TJW11239.1"/>
    </source>
</evidence>
<feature type="transmembrane region" description="Helical" evidence="1">
    <location>
        <begin position="149"/>
        <end position="171"/>
    </location>
</feature>
<evidence type="ECO:0000256" key="1">
    <source>
        <dbReference type="SAM" id="Phobius"/>
    </source>
</evidence>
<protein>
    <recommendedName>
        <fullName evidence="4">DUF2975 domain-containing protein</fullName>
    </recommendedName>
</protein>
<keyword evidence="1" id="KW-0812">Transmembrane</keyword>
<organism evidence="2 3">
    <name type="scientific">Parvibacter caecicola</name>
    <dbReference type="NCBI Taxonomy" id="747645"/>
    <lineage>
        <taxon>Bacteria</taxon>
        <taxon>Bacillati</taxon>
        <taxon>Actinomycetota</taxon>
        <taxon>Coriobacteriia</taxon>
        <taxon>Coriobacteriales</taxon>
        <taxon>Coriobacteriaceae</taxon>
        <taxon>Parvibacter</taxon>
    </lineage>
</organism>
<proteinExistence type="predicted"/>
<evidence type="ECO:0000313" key="3">
    <source>
        <dbReference type="Proteomes" id="UP000309454"/>
    </source>
</evidence>
<gene>
    <name evidence="2" type="ORF">E5982_03215</name>
</gene>
<keyword evidence="1" id="KW-0472">Membrane</keyword>
<dbReference type="Proteomes" id="UP000309454">
    <property type="component" value="Unassembled WGS sequence"/>
</dbReference>
<name>A0A4T9T877_9ACTN</name>